<dbReference type="Gene3D" id="1.10.575.10">
    <property type="entry name" value="P1 Nuclease"/>
    <property type="match status" value="1"/>
</dbReference>
<keyword evidence="4" id="KW-0540">Nuclease</keyword>
<accession>A0A0P1BL13</accession>
<dbReference type="GO" id="GO:0046872">
    <property type="term" value="F:metal ion binding"/>
    <property type="evidence" value="ECO:0007669"/>
    <property type="project" value="UniProtKB-KW"/>
</dbReference>
<evidence type="ECO:0000313" key="16">
    <source>
        <dbReference type="Proteomes" id="UP000054845"/>
    </source>
</evidence>
<feature type="region of interest" description="Disordered" evidence="12">
    <location>
        <begin position="953"/>
        <end position="989"/>
    </location>
</feature>
<keyword evidence="11" id="KW-0325">Glycoprotein</keyword>
<keyword evidence="10" id="KW-1015">Disulfide bond</keyword>
<keyword evidence="6" id="KW-0255">Endonuclease</keyword>
<feature type="transmembrane region" description="Helical" evidence="13">
    <location>
        <begin position="820"/>
        <end position="837"/>
    </location>
</feature>
<feature type="transmembrane region" description="Helical" evidence="13">
    <location>
        <begin position="493"/>
        <end position="513"/>
    </location>
</feature>
<dbReference type="InterPro" id="IPR003154">
    <property type="entry name" value="S1/P1nuclease"/>
</dbReference>
<evidence type="ECO:0000256" key="6">
    <source>
        <dbReference type="ARBA" id="ARBA00022759"/>
    </source>
</evidence>
<dbReference type="PANTHER" id="PTHR31794:SF2">
    <property type="entry name" value="AUXIN EFFLUX TRANSPORTER FAMILY PROTEIN (EUROFUNG)"/>
    <property type="match status" value="1"/>
</dbReference>
<dbReference type="GO" id="GO:0055085">
    <property type="term" value="P:transmembrane transport"/>
    <property type="evidence" value="ECO:0007669"/>
    <property type="project" value="InterPro"/>
</dbReference>
<dbReference type="GO" id="GO:0006308">
    <property type="term" value="P:DNA catabolic process"/>
    <property type="evidence" value="ECO:0007669"/>
    <property type="project" value="InterPro"/>
</dbReference>
<evidence type="ECO:0000256" key="11">
    <source>
        <dbReference type="ARBA" id="ARBA00023180"/>
    </source>
</evidence>
<evidence type="ECO:0000256" key="14">
    <source>
        <dbReference type="SAM" id="SignalP"/>
    </source>
</evidence>
<dbReference type="CDD" id="cd11010">
    <property type="entry name" value="S1-P1_nuclease"/>
    <property type="match status" value="1"/>
</dbReference>
<dbReference type="SUPFAM" id="SSF48537">
    <property type="entry name" value="Phospholipase C/P1 nuclease"/>
    <property type="match status" value="1"/>
</dbReference>
<evidence type="ECO:0000256" key="2">
    <source>
        <dbReference type="ARBA" id="ARBA00009547"/>
    </source>
</evidence>
<dbReference type="GO" id="GO:0003676">
    <property type="term" value="F:nucleic acid binding"/>
    <property type="evidence" value="ECO:0007669"/>
    <property type="project" value="InterPro"/>
</dbReference>
<comment type="similarity">
    <text evidence="2">Belongs to the nuclease type I family.</text>
</comment>
<keyword evidence="5" id="KW-0479">Metal-binding</keyword>
<reference evidence="16" key="1">
    <citation type="submission" date="2014-09" db="EMBL/GenBank/DDBJ databases">
        <authorList>
            <person name="Sharma Rahul"/>
            <person name="Thines Marco"/>
        </authorList>
    </citation>
    <scope>NUCLEOTIDE SEQUENCE [LARGE SCALE GENOMIC DNA]</scope>
</reference>
<dbReference type="STRING" id="401625.A0A0P1BL13"/>
<keyword evidence="16" id="KW-1185">Reference proteome</keyword>
<feature type="chain" id="PRO_5006059632" evidence="14">
    <location>
        <begin position="23"/>
        <end position="1106"/>
    </location>
</feature>
<evidence type="ECO:0000256" key="10">
    <source>
        <dbReference type="ARBA" id="ARBA00023157"/>
    </source>
</evidence>
<feature type="signal peptide" evidence="14">
    <location>
        <begin position="1"/>
        <end position="22"/>
    </location>
</feature>
<keyword evidence="9 13" id="KW-0472">Membrane</keyword>
<dbReference type="Proteomes" id="UP000054845">
    <property type="component" value="Unassembled WGS sequence"/>
</dbReference>
<dbReference type="GO" id="GO:0016788">
    <property type="term" value="F:hydrolase activity, acting on ester bonds"/>
    <property type="evidence" value="ECO:0007669"/>
    <property type="project" value="InterPro"/>
</dbReference>
<feature type="transmembrane region" description="Helical" evidence="13">
    <location>
        <begin position="1033"/>
        <end position="1052"/>
    </location>
</feature>
<feature type="transmembrane region" description="Helical" evidence="13">
    <location>
        <begin position="1072"/>
        <end position="1094"/>
    </location>
</feature>
<dbReference type="AlphaFoldDB" id="A0A0P1BL13"/>
<organism evidence="15 16">
    <name type="scientific">Ceraceosorus bombacis</name>
    <dbReference type="NCBI Taxonomy" id="401625"/>
    <lineage>
        <taxon>Eukaryota</taxon>
        <taxon>Fungi</taxon>
        <taxon>Dikarya</taxon>
        <taxon>Basidiomycota</taxon>
        <taxon>Ustilaginomycotina</taxon>
        <taxon>Exobasidiomycetes</taxon>
        <taxon>Ceraceosorales</taxon>
        <taxon>Ceraceosoraceae</taxon>
        <taxon>Ceraceosorus</taxon>
    </lineage>
</organism>
<keyword evidence="3 13" id="KW-0812">Transmembrane</keyword>
<sequence>MRVFSLLAALATVSLLSTSVEAWGAVGHSIVATIAQSMLHPDVRSYLCEILPEWSAYRSEWPREGAPHKHCHLGAVSSWADTVRNRYPWASKLHYVNPLNDAPPTHCTYGEDGGWTSSDNVLTAATNYTRRLNELVPGTADHAGLTEEERKWERDMALRMVVHLLGDMHQPLHLTGRARGGNDIWVHFEGRAAKLHTVWDSLMLNRQIRALSNHTSPLRSARIESALQHRPYDAYIRWILQEGLGQTLEGGKQAWWEDAEEWSKCPTSASRSSRAEHIPGQGAAHTWLSPDTLLPHTTKAFKNVAGLLPLPASIAAQARASQSLAPKDDPDDSSQPLCPYSWTKPLHPLVCKYGFASPVPIPGSEERPELDGDDYAGKVDRDLVLQRQFAMAGTRLAAVLNTVLLPEAQAAKASTVLAPSSFTQLPLSAFQIDQVPFVDVASRHDGDGSGGSGGALWPLIKVTASSIIEVALLSVVGYFLARRGVIDKTTQTKLNKINVSFFTPALLFSKVAFTLNPGRLAELAIVPIGFVVVSAFSAIVAYVLARIARITRAQRNFAIACAMSPNSNSLPVALMQSLVMTVPQLHWEEEGEPEDTVDGMLGRALTYLVLFSTLGMLTRWSIGAKLLATVDEEPTKDAMAGPNGAQYADYPEPTSSARTATLVDVDDSAVEPRRPPSIKIRRATGDIRADAEGDEDLGGPALTERRPSRSRPVHWTRSFPNTPTAPSSERGSDDESDGEEASQHSDATRRPAWARTASSRSAHKRKSFAHRYVLKPYRAFMGFMTMPLWAAVISLIVAMVRPLQVAIGSIEPLVGALQTAGSVSVPLTMVVLGAYFVPPEPEKKAEAPAAQTSSRSAPDAAQSGEGLSQASTLVGHPNPENDPAGDGTQADQKKGASSTRKLPWMRNPWGSQSQLLEEGQDVEAGVRRDSVGWSSAASEASTASVGEAIRPGSEAASNARSNAAGPAGSALRQQSGGASRIGAREAAERREASQERRTIAVSLLARMVITPLVVIPIFAYYCIATRENVADDPVLIVCALLLIGSPPALTLAQITQSSKNGGFERLISKTIFVAYVILSAPTTVILTVIALRIAENDHGSGRTGGS</sequence>
<keyword evidence="8 13" id="KW-1133">Transmembrane helix</keyword>
<feature type="region of interest" description="Disordered" evidence="12">
    <location>
        <begin position="635"/>
        <end position="760"/>
    </location>
</feature>
<dbReference type="Pfam" id="PF02265">
    <property type="entry name" value="S1-P1_nuclease"/>
    <property type="match status" value="1"/>
</dbReference>
<keyword evidence="14" id="KW-0732">Signal</keyword>
<evidence type="ECO:0000256" key="5">
    <source>
        <dbReference type="ARBA" id="ARBA00022723"/>
    </source>
</evidence>
<comment type="subcellular location">
    <subcellularLocation>
        <location evidence="1">Membrane</location>
        <topology evidence="1">Multi-pass membrane protein</topology>
    </subcellularLocation>
</comment>
<dbReference type="GO" id="GO:0016020">
    <property type="term" value="C:membrane"/>
    <property type="evidence" value="ECO:0007669"/>
    <property type="project" value="UniProtKB-SubCell"/>
</dbReference>
<dbReference type="GO" id="GO:0004519">
    <property type="term" value="F:endonuclease activity"/>
    <property type="evidence" value="ECO:0007669"/>
    <property type="project" value="UniProtKB-KW"/>
</dbReference>
<name>A0A0P1BL13_9BASI</name>
<protein>
    <submittedName>
        <fullName evidence="15">Predicted membrane protein</fullName>
    </submittedName>
</protein>
<feature type="region of interest" description="Disordered" evidence="12">
    <location>
        <begin position="843"/>
        <end position="914"/>
    </location>
</feature>
<dbReference type="GO" id="GO:0005783">
    <property type="term" value="C:endoplasmic reticulum"/>
    <property type="evidence" value="ECO:0007669"/>
    <property type="project" value="TreeGrafter"/>
</dbReference>
<dbReference type="InterPro" id="IPR004776">
    <property type="entry name" value="Mem_transp_PIN-like"/>
</dbReference>
<feature type="transmembrane region" description="Helical" evidence="13">
    <location>
        <begin position="525"/>
        <end position="545"/>
    </location>
</feature>
<evidence type="ECO:0000256" key="13">
    <source>
        <dbReference type="SAM" id="Phobius"/>
    </source>
</evidence>
<proteinExistence type="inferred from homology"/>
<evidence type="ECO:0000256" key="1">
    <source>
        <dbReference type="ARBA" id="ARBA00004141"/>
    </source>
</evidence>
<dbReference type="PANTHER" id="PTHR31794">
    <property type="entry name" value="AUXIN EFFLUX TRANSPORTER FAMILY PROTEIN (EUROFUNG)"/>
    <property type="match status" value="1"/>
</dbReference>
<feature type="transmembrane region" description="Helical" evidence="13">
    <location>
        <begin position="462"/>
        <end position="481"/>
    </location>
</feature>
<feature type="transmembrane region" description="Helical" evidence="13">
    <location>
        <begin position="999"/>
        <end position="1021"/>
    </location>
</feature>
<dbReference type="OrthoDB" id="2499604at2759"/>
<evidence type="ECO:0000256" key="7">
    <source>
        <dbReference type="ARBA" id="ARBA00022801"/>
    </source>
</evidence>
<evidence type="ECO:0000256" key="8">
    <source>
        <dbReference type="ARBA" id="ARBA00022989"/>
    </source>
</evidence>
<dbReference type="InterPro" id="IPR008947">
    <property type="entry name" value="PLipase_C/P1_nuclease_dom_sf"/>
</dbReference>
<evidence type="ECO:0000256" key="4">
    <source>
        <dbReference type="ARBA" id="ARBA00022722"/>
    </source>
</evidence>
<feature type="compositionally biased region" description="Low complexity" evidence="12">
    <location>
        <begin position="953"/>
        <end position="981"/>
    </location>
</feature>
<evidence type="ECO:0000256" key="9">
    <source>
        <dbReference type="ARBA" id="ARBA00023136"/>
    </source>
</evidence>
<evidence type="ECO:0000256" key="12">
    <source>
        <dbReference type="SAM" id="MobiDB-lite"/>
    </source>
</evidence>
<dbReference type="Pfam" id="PF03547">
    <property type="entry name" value="Mem_trans"/>
    <property type="match status" value="1"/>
</dbReference>
<keyword evidence="7" id="KW-0378">Hydrolase</keyword>
<feature type="transmembrane region" description="Helical" evidence="13">
    <location>
        <begin position="779"/>
        <end position="800"/>
    </location>
</feature>
<evidence type="ECO:0000256" key="3">
    <source>
        <dbReference type="ARBA" id="ARBA00022692"/>
    </source>
</evidence>
<dbReference type="EMBL" id="CCYA01000253">
    <property type="protein sequence ID" value="CEH16897.1"/>
    <property type="molecule type" value="Genomic_DNA"/>
</dbReference>
<evidence type="ECO:0000313" key="15">
    <source>
        <dbReference type="EMBL" id="CEH16897.1"/>
    </source>
</evidence>